<dbReference type="Pfam" id="PF10740">
    <property type="entry name" value="DUF2529"/>
    <property type="match status" value="1"/>
</dbReference>
<evidence type="ECO:0000259" key="1">
    <source>
        <dbReference type="Pfam" id="PF10740"/>
    </source>
</evidence>
<dbReference type="STRING" id="1384049.CD29_02155"/>
<dbReference type="AlphaFoldDB" id="A0A0A3IBI6"/>
<feature type="domain" description="DUF2529" evidence="1">
    <location>
        <begin position="1"/>
        <end position="170"/>
    </location>
</feature>
<accession>A0A0A3IBI6</accession>
<dbReference type="Proteomes" id="UP000030416">
    <property type="component" value="Unassembled WGS sequence"/>
</dbReference>
<evidence type="ECO:0000313" key="3">
    <source>
        <dbReference type="Proteomes" id="UP000030416"/>
    </source>
</evidence>
<dbReference type="EMBL" id="JPVN01000002">
    <property type="protein sequence ID" value="KGR80183.1"/>
    <property type="molecule type" value="Genomic_DNA"/>
</dbReference>
<proteinExistence type="predicted"/>
<organism evidence="2 3">
    <name type="scientific">Ureibacillus manganicus DSM 26584</name>
    <dbReference type="NCBI Taxonomy" id="1384049"/>
    <lineage>
        <taxon>Bacteria</taxon>
        <taxon>Bacillati</taxon>
        <taxon>Bacillota</taxon>
        <taxon>Bacilli</taxon>
        <taxon>Bacillales</taxon>
        <taxon>Caryophanaceae</taxon>
        <taxon>Ureibacillus</taxon>
    </lineage>
</organism>
<dbReference type="OrthoDB" id="2737584at2"/>
<comment type="caution">
    <text evidence="2">The sequence shown here is derived from an EMBL/GenBank/DDBJ whole genome shotgun (WGS) entry which is preliminary data.</text>
</comment>
<name>A0A0A3IBI6_9BACL</name>
<keyword evidence="3" id="KW-1185">Reference proteome</keyword>
<protein>
    <recommendedName>
        <fullName evidence="1">DUF2529 domain-containing protein</fullName>
    </recommendedName>
</protein>
<dbReference type="Gene3D" id="3.40.50.10490">
    <property type="entry name" value="Glucose-6-phosphate isomerase like protein, domain 1"/>
    <property type="match status" value="1"/>
</dbReference>
<dbReference type="RefSeq" id="WP_036182346.1">
    <property type="nucleotide sequence ID" value="NZ_AVDA01000002.1"/>
</dbReference>
<sequence length="176" mass="19521">MKILTTQLSGLLQRIAQSEEEAIEETARLLAQASVGEGKVYLACFDELEGVELNALNGSEPFHKLAKWTPETVISDVDRVCIFTKSCENEAALAFAKKLSEEFIPFAAVASEKADENNPLSELAYTYISMKIRGGILPHPTKLGERTLIPHLLGALFVYEAIKLNYDEIIFDDDEL</sequence>
<dbReference type="eggNOG" id="COG4821">
    <property type="taxonomic scope" value="Bacteria"/>
</dbReference>
<evidence type="ECO:0000313" key="2">
    <source>
        <dbReference type="EMBL" id="KGR80183.1"/>
    </source>
</evidence>
<reference evidence="2 3" key="1">
    <citation type="submission" date="2014-02" db="EMBL/GenBank/DDBJ databases">
        <title>Draft genome sequence of Lysinibacillus manganicus DSM 26584T.</title>
        <authorList>
            <person name="Zhang F."/>
            <person name="Wang G."/>
            <person name="Zhang L."/>
        </authorList>
    </citation>
    <scope>NUCLEOTIDE SEQUENCE [LARGE SCALE GENOMIC DNA]</scope>
    <source>
        <strain evidence="2 3">DSM 26584</strain>
    </source>
</reference>
<dbReference type="InterPro" id="IPR019676">
    <property type="entry name" value="DUF2529"/>
</dbReference>
<gene>
    <name evidence="2" type="ORF">CD29_02155</name>
</gene>